<dbReference type="Proteomes" id="UP000601361">
    <property type="component" value="Unassembled WGS sequence"/>
</dbReference>
<protein>
    <recommendedName>
        <fullName evidence="3">DUF4268 domain-containing protein</fullName>
    </recommendedName>
</protein>
<sequence>MSGLASDQTRATPTSPLQLIKELPQLRLSYDTANDWLYADWRGRQTAATVLEGSELIVATVAAGKYNKLLNDNTHLTIMDVTTEEWRNIRVLNRLFNQGLQYLAWVYSPDPQGRLHTDYSVNQSAWPLVLTFEEYSMAAEWLRQY</sequence>
<evidence type="ECO:0000313" key="2">
    <source>
        <dbReference type="Proteomes" id="UP000601361"/>
    </source>
</evidence>
<comment type="caution">
    <text evidence="1">The sequence shown here is derived from an EMBL/GenBank/DDBJ whole genome shotgun (WGS) entry which is preliminary data.</text>
</comment>
<keyword evidence="2" id="KW-1185">Reference proteome</keyword>
<gene>
    <name evidence="1" type="ORF">GCM10011378_00860</name>
</gene>
<evidence type="ECO:0000313" key="1">
    <source>
        <dbReference type="EMBL" id="GGG27882.1"/>
    </source>
</evidence>
<name>A0ABQ1WEX0_9BACT</name>
<reference evidence="2" key="1">
    <citation type="journal article" date="2019" name="Int. J. Syst. Evol. Microbiol.">
        <title>The Global Catalogue of Microorganisms (GCM) 10K type strain sequencing project: providing services to taxonomists for standard genome sequencing and annotation.</title>
        <authorList>
            <consortium name="The Broad Institute Genomics Platform"/>
            <consortium name="The Broad Institute Genome Sequencing Center for Infectious Disease"/>
            <person name="Wu L."/>
            <person name="Ma J."/>
        </authorList>
    </citation>
    <scope>NUCLEOTIDE SEQUENCE [LARGE SCALE GENOMIC DNA]</scope>
    <source>
        <strain evidence="2">CGMCC 1.12990</strain>
    </source>
</reference>
<dbReference type="EMBL" id="BMGS01000001">
    <property type="protein sequence ID" value="GGG27882.1"/>
    <property type="molecule type" value="Genomic_DNA"/>
</dbReference>
<accession>A0ABQ1WEX0</accession>
<organism evidence="1 2">
    <name type="scientific">Hymenobacter glacieicola</name>
    <dbReference type="NCBI Taxonomy" id="1562124"/>
    <lineage>
        <taxon>Bacteria</taxon>
        <taxon>Pseudomonadati</taxon>
        <taxon>Bacteroidota</taxon>
        <taxon>Cytophagia</taxon>
        <taxon>Cytophagales</taxon>
        <taxon>Hymenobacteraceae</taxon>
        <taxon>Hymenobacter</taxon>
    </lineage>
</organism>
<evidence type="ECO:0008006" key="3">
    <source>
        <dbReference type="Google" id="ProtNLM"/>
    </source>
</evidence>
<proteinExistence type="predicted"/>